<dbReference type="Gene3D" id="3.40.50.150">
    <property type="entry name" value="Vaccinia Virus protein VP39"/>
    <property type="match status" value="1"/>
</dbReference>
<dbReference type="SUPFAM" id="SSF53335">
    <property type="entry name" value="S-adenosyl-L-methionine-dependent methyltransferases"/>
    <property type="match status" value="1"/>
</dbReference>
<dbReference type="AlphaFoldDB" id="A0A6C0IXN3"/>
<name>A0A6C0IXN3_9ZZZZ</name>
<dbReference type="GO" id="GO:0003723">
    <property type="term" value="F:RNA binding"/>
    <property type="evidence" value="ECO:0007669"/>
    <property type="project" value="UniProtKB-KW"/>
</dbReference>
<feature type="domain" description="MRNA cap 0 methyltransferase" evidence="7">
    <location>
        <begin position="18"/>
        <end position="268"/>
    </location>
</feature>
<dbReference type="PROSITE" id="PS51562">
    <property type="entry name" value="RNA_CAP0_MT"/>
    <property type="match status" value="1"/>
</dbReference>
<accession>A0A6C0IXN3</accession>
<proteinExistence type="predicted"/>
<evidence type="ECO:0000256" key="6">
    <source>
        <dbReference type="ARBA" id="ARBA00022884"/>
    </source>
</evidence>
<evidence type="ECO:0000256" key="4">
    <source>
        <dbReference type="ARBA" id="ARBA00022679"/>
    </source>
</evidence>
<keyword evidence="3" id="KW-0507">mRNA processing</keyword>
<dbReference type="InterPro" id="IPR029063">
    <property type="entry name" value="SAM-dependent_MTases_sf"/>
</dbReference>
<dbReference type="InterPro" id="IPR004971">
    <property type="entry name" value="mRNA_G-N7_MeTrfase_dom"/>
</dbReference>
<dbReference type="GO" id="GO:0005634">
    <property type="term" value="C:nucleus"/>
    <property type="evidence" value="ECO:0007669"/>
    <property type="project" value="TreeGrafter"/>
</dbReference>
<dbReference type="PANTHER" id="PTHR12189">
    <property type="entry name" value="MRNA GUANINE-7- METHYLTRANSFERASE"/>
    <property type="match status" value="1"/>
</dbReference>
<protein>
    <recommendedName>
        <fullName evidence="1">mRNA (guanine-N(7))-methyltransferase</fullName>
        <ecNumber evidence="1">2.1.1.56</ecNumber>
    </recommendedName>
</protein>
<sequence>MDVSKHYNKHRPRNETSVEMIGIRNFHNCIKSVLISEACNRTEPHDRYLDMCCGNGGDISKLVHNNIKQYFGMDIANHAVERALQRIKGQSFVTADAISFNAFSAIAGHMLQNMRKFDIVSCQFAIHYAFCNERTARTFIQNVAYALRVGGSFIITVPDADFLQKSRKLLGKKFGDQHYSVKFDSLDEFTDFGFGYEFTFKGAVEQLKEYVVKQDVLVKLCQDCGMHLESSKNFSEYVEYRDSALWNRMGATYHDVSRIYTTYHFKMYEFLSDE</sequence>
<dbReference type="EMBL" id="MN740287">
    <property type="protein sequence ID" value="QHT98104.1"/>
    <property type="molecule type" value="Genomic_DNA"/>
</dbReference>
<dbReference type="Pfam" id="PF03291">
    <property type="entry name" value="mRNA_G-N7_MeTrfase"/>
    <property type="match status" value="1"/>
</dbReference>
<evidence type="ECO:0000256" key="1">
    <source>
        <dbReference type="ARBA" id="ARBA00011926"/>
    </source>
</evidence>
<evidence type="ECO:0000259" key="7">
    <source>
        <dbReference type="PROSITE" id="PS51562"/>
    </source>
</evidence>
<dbReference type="InterPro" id="IPR039753">
    <property type="entry name" value="RG7MT1"/>
</dbReference>
<evidence type="ECO:0000313" key="8">
    <source>
        <dbReference type="EMBL" id="QHT98104.1"/>
    </source>
</evidence>
<dbReference type="PANTHER" id="PTHR12189:SF2">
    <property type="entry name" value="MRNA CAP GUANINE-N7 METHYLTRANSFERASE"/>
    <property type="match status" value="1"/>
</dbReference>
<keyword evidence="5" id="KW-0949">S-adenosyl-L-methionine</keyword>
<dbReference type="CDD" id="cd02440">
    <property type="entry name" value="AdoMet_MTases"/>
    <property type="match status" value="1"/>
</dbReference>
<dbReference type="EC" id="2.1.1.56" evidence="1"/>
<dbReference type="InterPro" id="IPR016899">
    <property type="entry name" value="mRNA_G-N7_MeTrfase_euk"/>
</dbReference>
<evidence type="ECO:0000256" key="3">
    <source>
        <dbReference type="ARBA" id="ARBA00022664"/>
    </source>
</evidence>
<keyword evidence="4" id="KW-0808">Transferase</keyword>
<organism evidence="8">
    <name type="scientific">viral metagenome</name>
    <dbReference type="NCBI Taxonomy" id="1070528"/>
    <lineage>
        <taxon>unclassified sequences</taxon>
        <taxon>metagenomes</taxon>
        <taxon>organismal metagenomes</taxon>
    </lineage>
</organism>
<keyword evidence="6" id="KW-0694">RNA-binding</keyword>
<dbReference type="PIRSF" id="PIRSF028762">
    <property type="entry name" value="ABD1"/>
    <property type="match status" value="1"/>
</dbReference>
<keyword evidence="2" id="KW-0489">Methyltransferase</keyword>
<dbReference type="GO" id="GO:0004482">
    <property type="term" value="F:mRNA 5'-cap (guanine-N7-)-methyltransferase activity"/>
    <property type="evidence" value="ECO:0007669"/>
    <property type="project" value="UniProtKB-EC"/>
</dbReference>
<evidence type="ECO:0000256" key="5">
    <source>
        <dbReference type="ARBA" id="ARBA00022691"/>
    </source>
</evidence>
<reference evidence="8" key="1">
    <citation type="journal article" date="2020" name="Nature">
        <title>Giant virus diversity and host interactions through global metagenomics.</title>
        <authorList>
            <person name="Schulz F."/>
            <person name="Roux S."/>
            <person name="Paez-Espino D."/>
            <person name="Jungbluth S."/>
            <person name="Walsh D.A."/>
            <person name="Denef V.J."/>
            <person name="McMahon K.D."/>
            <person name="Konstantinidis K.T."/>
            <person name="Eloe-Fadrosh E.A."/>
            <person name="Kyrpides N.C."/>
            <person name="Woyke T."/>
        </authorList>
    </citation>
    <scope>NUCLEOTIDE SEQUENCE</scope>
    <source>
        <strain evidence="8">GVMAG-M-3300025626-8</strain>
    </source>
</reference>
<evidence type="ECO:0000256" key="2">
    <source>
        <dbReference type="ARBA" id="ARBA00022603"/>
    </source>
</evidence>